<dbReference type="CDD" id="cd00568">
    <property type="entry name" value="TPP_enzymes"/>
    <property type="match status" value="1"/>
</dbReference>
<dbReference type="PROSITE" id="PS00187">
    <property type="entry name" value="TPP_ENZYMES"/>
    <property type="match status" value="1"/>
</dbReference>
<dbReference type="CDD" id="cd07035">
    <property type="entry name" value="TPP_PYR_POX_like"/>
    <property type="match status" value="1"/>
</dbReference>
<dbReference type="PANTHER" id="PTHR18968">
    <property type="entry name" value="THIAMINE PYROPHOSPHATE ENZYMES"/>
    <property type="match status" value="1"/>
</dbReference>
<proteinExistence type="inferred from homology"/>
<dbReference type="GO" id="GO:0009097">
    <property type="term" value="P:isoleucine biosynthetic process"/>
    <property type="evidence" value="ECO:0007669"/>
    <property type="project" value="TreeGrafter"/>
</dbReference>
<evidence type="ECO:0000256" key="3">
    <source>
        <dbReference type="RuleBase" id="RU362132"/>
    </source>
</evidence>
<dbReference type="GO" id="GO:0000287">
    <property type="term" value="F:magnesium ion binding"/>
    <property type="evidence" value="ECO:0007669"/>
    <property type="project" value="InterPro"/>
</dbReference>
<keyword evidence="8" id="KW-1185">Reference proteome</keyword>
<dbReference type="Pfam" id="PF00205">
    <property type="entry name" value="TPP_enzyme_M"/>
    <property type="match status" value="1"/>
</dbReference>
<dbReference type="InterPro" id="IPR011766">
    <property type="entry name" value="TPP_enzyme_TPP-bd"/>
</dbReference>
<feature type="domain" description="Thiamine pyrophosphate enzyme N-terminal TPP-binding" evidence="6">
    <location>
        <begin position="4"/>
        <end position="116"/>
    </location>
</feature>
<dbReference type="Pfam" id="PF02776">
    <property type="entry name" value="TPP_enzyme_N"/>
    <property type="match status" value="1"/>
</dbReference>
<feature type="domain" description="Thiamine pyrophosphate enzyme central" evidence="4">
    <location>
        <begin position="189"/>
        <end position="323"/>
    </location>
</feature>
<dbReference type="GO" id="GO:0050660">
    <property type="term" value="F:flavin adenine dinucleotide binding"/>
    <property type="evidence" value="ECO:0007669"/>
    <property type="project" value="TreeGrafter"/>
</dbReference>
<evidence type="ECO:0000259" key="4">
    <source>
        <dbReference type="Pfam" id="PF00205"/>
    </source>
</evidence>
<dbReference type="NCBIfam" id="NF006052">
    <property type="entry name" value="PRK08199.1"/>
    <property type="match status" value="1"/>
</dbReference>
<dbReference type="InterPro" id="IPR000399">
    <property type="entry name" value="TPP-bd_CS"/>
</dbReference>
<dbReference type="Pfam" id="PF02775">
    <property type="entry name" value="TPP_enzyme_C"/>
    <property type="match status" value="1"/>
</dbReference>
<organism evidence="7 8">
    <name type="scientific">Bacillus aerolatus</name>
    <dbReference type="NCBI Taxonomy" id="2653354"/>
    <lineage>
        <taxon>Bacteria</taxon>
        <taxon>Bacillati</taxon>
        <taxon>Bacillota</taxon>
        <taxon>Bacilli</taxon>
        <taxon>Bacillales</taxon>
        <taxon>Bacillaceae</taxon>
        <taxon>Bacillus</taxon>
    </lineage>
</organism>
<dbReference type="Gene3D" id="3.40.50.970">
    <property type="match status" value="2"/>
</dbReference>
<feature type="domain" description="Thiamine pyrophosphate enzyme TPP-binding" evidence="5">
    <location>
        <begin position="384"/>
        <end position="530"/>
    </location>
</feature>
<evidence type="ECO:0000259" key="6">
    <source>
        <dbReference type="Pfam" id="PF02776"/>
    </source>
</evidence>
<reference evidence="7 8" key="1">
    <citation type="submission" date="2019-10" db="EMBL/GenBank/DDBJ databases">
        <title>Bacillus aerolatum sp. nov., isolated from bioaerosol of sport playgrounds.</title>
        <authorList>
            <person name="Chen P."/>
            <person name="Zhang G."/>
        </authorList>
    </citation>
    <scope>NUCLEOTIDE SEQUENCE [LARGE SCALE GENOMIC DNA]</scope>
    <source>
        <strain evidence="7 8">CX253</strain>
    </source>
</reference>
<dbReference type="InterPro" id="IPR029035">
    <property type="entry name" value="DHS-like_NAD/FAD-binding_dom"/>
</dbReference>
<dbReference type="SUPFAM" id="SSF52518">
    <property type="entry name" value="Thiamin diphosphate-binding fold (THDP-binding)"/>
    <property type="match status" value="2"/>
</dbReference>
<dbReference type="FunFam" id="3.40.50.970:FF:000007">
    <property type="entry name" value="Acetolactate synthase"/>
    <property type="match status" value="1"/>
</dbReference>
<sequence>MKVSGGKAVVDVMVKEGVKKAFCVPGESYLGVMDALYQHPEIELISARHEGGASFMAEGYAKASGEVGVCMATRGVGATNLGIGIHTAAQDSTPMVALIGQVERPFKGKEAFQEVNLADFFSHLCKWTVEIDRVERIPELLHRAFHMARSGRPGPVLVSLPHDMLEDEAVMADYSSYQLNRPYPHNEEVERAVEAIRHAERPVLIAGGGVIHAKASSLLTQFAETMNLPVVTAFRRFDAFPNVHPCYAGWLGFGTPSYLLEAIREADVVVALGTRFSQVGTQDYTLLSEKTKLIHVDICPDIFGKVYAPSLAIEADAKGFLEQALQATGSQPVVSDNERVRELHAKYMEFSEPKADYTEEFVDMDGLMHDIVAELPKDTIITNDAGNFFGWLSRYYRFEQENTYVGPTSGAMGYGLPAAIGAKLAQPHKHVVSFSGDGGFMMTLQEIETAVRYKIPTISIVVNNNIYGTIRTHQEMHFPERVIGTDLSNPDFAELARLFGAHGEKVEKNSDFAPALQRAIASGLPAVIEVAVNPEILSVGQDKKKVQKKLASSK</sequence>
<dbReference type="SUPFAM" id="SSF52467">
    <property type="entry name" value="DHS-like NAD/FAD-binding domain"/>
    <property type="match status" value="1"/>
</dbReference>
<accession>A0A6I1FK94</accession>
<dbReference type="PANTHER" id="PTHR18968:SF120">
    <property type="entry name" value="ACETOLACTATE SYNTHASE LARGE SUBUNIT"/>
    <property type="match status" value="1"/>
</dbReference>
<comment type="similarity">
    <text evidence="1 3">Belongs to the TPP enzyme family.</text>
</comment>
<gene>
    <name evidence="7" type="ORF">F9802_08595</name>
</gene>
<dbReference type="GO" id="GO:0003984">
    <property type="term" value="F:acetolactate synthase activity"/>
    <property type="evidence" value="ECO:0007669"/>
    <property type="project" value="TreeGrafter"/>
</dbReference>
<dbReference type="InterPro" id="IPR029061">
    <property type="entry name" value="THDP-binding"/>
</dbReference>
<dbReference type="AlphaFoldDB" id="A0A6I1FK94"/>
<evidence type="ECO:0000313" key="8">
    <source>
        <dbReference type="Proteomes" id="UP000429595"/>
    </source>
</evidence>
<comment type="caution">
    <text evidence="7">The sequence shown here is derived from an EMBL/GenBank/DDBJ whole genome shotgun (WGS) entry which is preliminary data.</text>
</comment>
<dbReference type="RefSeq" id="WP_152150950.1">
    <property type="nucleotide sequence ID" value="NZ_WEIO01000004.1"/>
</dbReference>
<keyword evidence="2 3" id="KW-0786">Thiamine pyrophosphate</keyword>
<dbReference type="InterPro" id="IPR012001">
    <property type="entry name" value="Thiamin_PyroP_enz_TPP-bd_dom"/>
</dbReference>
<dbReference type="InterPro" id="IPR012000">
    <property type="entry name" value="Thiamin_PyroP_enz_cen_dom"/>
</dbReference>
<dbReference type="GO" id="GO:0030976">
    <property type="term" value="F:thiamine pyrophosphate binding"/>
    <property type="evidence" value="ECO:0007669"/>
    <property type="project" value="InterPro"/>
</dbReference>
<evidence type="ECO:0000313" key="7">
    <source>
        <dbReference type="EMBL" id="KAB7707062.1"/>
    </source>
</evidence>
<evidence type="ECO:0000256" key="1">
    <source>
        <dbReference type="ARBA" id="ARBA00007812"/>
    </source>
</evidence>
<evidence type="ECO:0000259" key="5">
    <source>
        <dbReference type="Pfam" id="PF02775"/>
    </source>
</evidence>
<dbReference type="Gene3D" id="3.40.50.1220">
    <property type="entry name" value="TPP-binding domain"/>
    <property type="match status" value="1"/>
</dbReference>
<evidence type="ECO:0000256" key="2">
    <source>
        <dbReference type="ARBA" id="ARBA00023052"/>
    </source>
</evidence>
<dbReference type="GO" id="GO:0009099">
    <property type="term" value="P:L-valine biosynthetic process"/>
    <property type="evidence" value="ECO:0007669"/>
    <property type="project" value="TreeGrafter"/>
</dbReference>
<dbReference type="InterPro" id="IPR045229">
    <property type="entry name" value="TPP_enz"/>
</dbReference>
<dbReference type="GO" id="GO:0005948">
    <property type="term" value="C:acetolactate synthase complex"/>
    <property type="evidence" value="ECO:0007669"/>
    <property type="project" value="TreeGrafter"/>
</dbReference>
<dbReference type="Proteomes" id="UP000429595">
    <property type="component" value="Unassembled WGS sequence"/>
</dbReference>
<dbReference type="EMBL" id="WEIO01000004">
    <property type="protein sequence ID" value="KAB7707062.1"/>
    <property type="molecule type" value="Genomic_DNA"/>
</dbReference>
<name>A0A6I1FK94_9BACI</name>
<protein>
    <submittedName>
        <fullName evidence="7">Acetolactate synthase</fullName>
    </submittedName>
</protein>